<dbReference type="AlphaFoldDB" id="A0A4C2AAK7"/>
<name>A0A4C2AAK7_EUMVA</name>
<dbReference type="EMBL" id="BGZK01002885">
    <property type="protein sequence ID" value="GBP97168.1"/>
    <property type="molecule type" value="Genomic_DNA"/>
</dbReference>
<sequence length="137" mass="15057">MLVVWKERVRIHPCFGRPPLVCIAACANNSLFAEHTEFNLEANLNKRVRHLKASIDQWNKYKSRPCGAPARGTAARSARARGDESASATACSSARGTSHSSWCAANMSSTSTSWKRGVSPLATYRRPQQSVKALRNL</sequence>
<feature type="compositionally biased region" description="Polar residues" evidence="1">
    <location>
        <begin position="86"/>
        <end position="114"/>
    </location>
</feature>
<keyword evidence="3" id="KW-1185">Reference proteome</keyword>
<protein>
    <submittedName>
        <fullName evidence="2">Uncharacterized protein</fullName>
    </submittedName>
</protein>
<evidence type="ECO:0000313" key="3">
    <source>
        <dbReference type="Proteomes" id="UP000299102"/>
    </source>
</evidence>
<gene>
    <name evidence="2" type="ORF">EVAR_99815_1</name>
</gene>
<dbReference type="Proteomes" id="UP000299102">
    <property type="component" value="Unassembled WGS sequence"/>
</dbReference>
<accession>A0A4C2AAK7</accession>
<evidence type="ECO:0000256" key="1">
    <source>
        <dbReference type="SAM" id="MobiDB-lite"/>
    </source>
</evidence>
<reference evidence="2 3" key="1">
    <citation type="journal article" date="2019" name="Commun. Biol.">
        <title>The bagworm genome reveals a unique fibroin gene that provides high tensile strength.</title>
        <authorList>
            <person name="Kono N."/>
            <person name="Nakamura H."/>
            <person name="Ohtoshi R."/>
            <person name="Tomita M."/>
            <person name="Numata K."/>
            <person name="Arakawa K."/>
        </authorList>
    </citation>
    <scope>NUCLEOTIDE SEQUENCE [LARGE SCALE GENOMIC DNA]</scope>
</reference>
<feature type="compositionally biased region" description="Low complexity" evidence="1">
    <location>
        <begin position="67"/>
        <end position="77"/>
    </location>
</feature>
<comment type="caution">
    <text evidence="2">The sequence shown here is derived from an EMBL/GenBank/DDBJ whole genome shotgun (WGS) entry which is preliminary data.</text>
</comment>
<organism evidence="2 3">
    <name type="scientific">Eumeta variegata</name>
    <name type="common">Bagworm moth</name>
    <name type="synonym">Eumeta japonica</name>
    <dbReference type="NCBI Taxonomy" id="151549"/>
    <lineage>
        <taxon>Eukaryota</taxon>
        <taxon>Metazoa</taxon>
        <taxon>Ecdysozoa</taxon>
        <taxon>Arthropoda</taxon>
        <taxon>Hexapoda</taxon>
        <taxon>Insecta</taxon>
        <taxon>Pterygota</taxon>
        <taxon>Neoptera</taxon>
        <taxon>Endopterygota</taxon>
        <taxon>Lepidoptera</taxon>
        <taxon>Glossata</taxon>
        <taxon>Ditrysia</taxon>
        <taxon>Tineoidea</taxon>
        <taxon>Psychidae</taxon>
        <taxon>Oiketicinae</taxon>
        <taxon>Eumeta</taxon>
    </lineage>
</organism>
<evidence type="ECO:0000313" key="2">
    <source>
        <dbReference type="EMBL" id="GBP97168.1"/>
    </source>
</evidence>
<proteinExistence type="predicted"/>
<feature type="region of interest" description="Disordered" evidence="1">
    <location>
        <begin position="66"/>
        <end position="115"/>
    </location>
</feature>